<protein>
    <submittedName>
        <fullName evidence="2">Uncharacterized protein</fullName>
    </submittedName>
</protein>
<gene>
    <name evidence="2" type="ORF">WG66_5927</name>
</gene>
<dbReference type="AlphaFoldDB" id="A0A0W0FYQ4"/>
<feature type="region of interest" description="Disordered" evidence="1">
    <location>
        <begin position="16"/>
        <end position="66"/>
    </location>
</feature>
<accession>A0A0W0FYQ4</accession>
<dbReference type="EMBL" id="LATX01001452">
    <property type="protein sequence ID" value="KTB41487.1"/>
    <property type="molecule type" value="Genomic_DNA"/>
</dbReference>
<dbReference type="Proteomes" id="UP000054988">
    <property type="component" value="Unassembled WGS sequence"/>
</dbReference>
<sequence>MWEKITTLIDGQIATSQDAFVPGMEGPTTQSNNEDSSPQDKDMGQAEDDEGSHGMKGGDNSIESEQENNAIEREPDLLSTGQRMAAILNSLDHVAMSMTASSSNPKSAVDEAIEEAIKTILELPDEEMDQDKQVRVFQLFHADKKIAVFFQMMVAWGKLQIGLAYLQMELKNIVE</sequence>
<reference evidence="2 3" key="1">
    <citation type="submission" date="2015-12" db="EMBL/GenBank/DDBJ databases">
        <title>Draft genome sequence of Moniliophthora roreri, the causal agent of frosty pod rot of cacao.</title>
        <authorList>
            <person name="Aime M.C."/>
            <person name="Diaz-Valderrama J.R."/>
            <person name="Kijpornyongpan T."/>
            <person name="Phillips-Mora W."/>
        </authorList>
    </citation>
    <scope>NUCLEOTIDE SEQUENCE [LARGE SCALE GENOMIC DNA]</scope>
    <source>
        <strain evidence="2 3">MCA 2952</strain>
    </source>
</reference>
<evidence type="ECO:0000313" key="3">
    <source>
        <dbReference type="Proteomes" id="UP000054988"/>
    </source>
</evidence>
<name>A0A0W0FYQ4_MONRR</name>
<feature type="compositionally biased region" description="Polar residues" evidence="1">
    <location>
        <begin position="27"/>
        <end position="36"/>
    </location>
</feature>
<proteinExistence type="predicted"/>
<organism evidence="2 3">
    <name type="scientific">Moniliophthora roreri</name>
    <name type="common">Frosty pod rot fungus</name>
    <name type="synonym">Monilia roreri</name>
    <dbReference type="NCBI Taxonomy" id="221103"/>
    <lineage>
        <taxon>Eukaryota</taxon>
        <taxon>Fungi</taxon>
        <taxon>Dikarya</taxon>
        <taxon>Basidiomycota</taxon>
        <taxon>Agaricomycotina</taxon>
        <taxon>Agaricomycetes</taxon>
        <taxon>Agaricomycetidae</taxon>
        <taxon>Agaricales</taxon>
        <taxon>Marasmiineae</taxon>
        <taxon>Marasmiaceae</taxon>
        <taxon>Moniliophthora</taxon>
    </lineage>
</organism>
<comment type="caution">
    <text evidence="2">The sequence shown here is derived from an EMBL/GenBank/DDBJ whole genome shotgun (WGS) entry which is preliminary data.</text>
</comment>
<evidence type="ECO:0000313" key="2">
    <source>
        <dbReference type="EMBL" id="KTB41487.1"/>
    </source>
</evidence>
<evidence type="ECO:0000256" key="1">
    <source>
        <dbReference type="SAM" id="MobiDB-lite"/>
    </source>
</evidence>